<protein>
    <submittedName>
        <fullName evidence="1">Uncharacterized protein</fullName>
    </submittedName>
</protein>
<dbReference type="Proteomes" id="UP000594263">
    <property type="component" value="Unplaced"/>
</dbReference>
<keyword evidence="2" id="KW-1185">Reference proteome</keyword>
<proteinExistence type="predicted"/>
<evidence type="ECO:0000313" key="1">
    <source>
        <dbReference type="EnsemblPlants" id="Kaladp0040s0665.1.v1.1.CDS.1"/>
    </source>
</evidence>
<dbReference type="AlphaFoldDB" id="A0A7N0TP29"/>
<name>A0A7N0TP29_KALFE</name>
<organism evidence="1 2">
    <name type="scientific">Kalanchoe fedtschenkoi</name>
    <name type="common">Lavender scallops</name>
    <name type="synonym">South American air plant</name>
    <dbReference type="NCBI Taxonomy" id="63787"/>
    <lineage>
        <taxon>Eukaryota</taxon>
        <taxon>Viridiplantae</taxon>
        <taxon>Streptophyta</taxon>
        <taxon>Embryophyta</taxon>
        <taxon>Tracheophyta</taxon>
        <taxon>Spermatophyta</taxon>
        <taxon>Magnoliopsida</taxon>
        <taxon>eudicotyledons</taxon>
        <taxon>Gunneridae</taxon>
        <taxon>Pentapetalae</taxon>
        <taxon>Saxifragales</taxon>
        <taxon>Crassulaceae</taxon>
        <taxon>Kalanchoe</taxon>
    </lineage>
</organism>
<dbReference type="EnsemblPlants" id="Kaladp0040s0665.1.v1.1">
    <property type="protein sequence ID" value="Kaladp0040s0665.1.v1.1.CDS.1"/>
    <property type="gene ID" value="Kaladp0040s0665.v1.1"/>
</dbReference>
<dbReference type="Gramene" id="Kaladp0040s0665.1.v1.1">
    <property type="protein sequence ID" value="Kaladp0040s0665.1.v1.1.CDS.1"/>
    <property type="gene ID" value="Kaladp0040s0665.v1.1"/>
</dbReference>
<sequence length="49" mass="5774">MYPVSASAKNFDEMQLQNRSKSTSIFLQIKNKIKLCPIYQQKFIPLERP</sequence>
<accession>A0A7N0TP29</accession>
<evidence type="ECO:0000313" key="2">
    <source>
        <dbReference type="Proteomes" id="UP000594263"/>
    </source>
</evidence>
<reference evidence="1" key="1">
    <citation type="submission" date="2021-01" db="UniProtKB">
        <authorList>
            <consortium name="EnsemblPlants"/>
        </authorList>
    </citation>
    <scope>IDENTIFICATION</scope>
</reference>